<dbReference type="InterPro" id="IPR012340">
    <property type="entry name" value="NA-bd_OB-fold"/>
</dbReference>
<evidence type="ECO:0000313" key="5">
    <source>
        <dbReference type="EMBL" id="MVU77250.1"/>
    </source>
</evidence>
<evidence type="ECO:0000259" key="4">
    <source>
        <dbReference type="PROSITE" id="PS51857"/>
    </source>
</evidence>
<comment type="subcellular location">
    <subcellularLocation>
        <location evidence="1">Cytoplasm</location>
    </subcellularLocation>
</comment>
<reference evidence="5 6" key="1">
    <citation type="submission" date="2019-12" db="EMBL/GenBank/DDBJ databases">
        <title>Nocardia sp. nov. ET3-3 isolated from soil.</title>
        <authorList>
            <person name="Kanchanasin P."/>
            <person name="Tanasupawat S."/>
            <person name="Yuki M."/>
            <person name="Kudo T."/>
        </authorList>
    </citation>
    <scope>NUCLEOTIDE SEQUENCE [LARGE SCALE GENOMIC DNA]</scope>
    <source>
        <strain evidence="5 6">ET3-3</strain>
    </source>
</reference>
<dbReference type="Proteomes" id="UP000466794">
    <property type="component" value="Unassembled WGS sequence"/>
</dbReference>
<dbReference type="GO" id="GO:0003729">
    <property type="term" value="F:mRNA binding"/>
    <property type="evidence" value="ECO:0007669"/>
    <property type="project" value="TreeGrafter"/>
</dbReference>
<feature type="region of interest" description="Disordered" evidence="3">
    <location>
        <begin position="1"/>
        <end position="23"/>
    </location>
</feature>
<evidence type="ECO:0000256" key="2">
    <source>
        <dbReference type="ARBA" id="ARBA00022490"/>
    </source>
</evidence>
<dbReference type="GO" id="GO:0031054">
    <property type="term" value="P:pre-miRNA processing"/>
    <property type="evidence" value="ECO:0007669"/>
    <property type="project" value="TreeGrafter"/>
</dbReference>
<evidence type="ECO:0000313" key="6">
    <source>
        <dbReference type="Proteomes" id="UP000466794"/>
    </source>
</evidence>
<feature type="compositionally biased region" description="Basic and acidic residues" evidence="3">
    <location>
        <begin position="11"/>
        <end position="22"/>
    </location>
</feature>
<dbReference type="SUPFAM" id="SSF50249">
    <property type="entry name" value="Nucleic acid-binding proteins"/>
    <property type="match status" value="1"/>
</dbReference>
<dbReference type="InterPro" id="IPR002059">
    <property type="entry name" value="CSP_DNA-bd"/>
</dbReference>
<dbReference type="SMART" id="SM00357">
    <property type="entry name" value="CSP"/>
    <property type="match status" value="1"/>
</dbReference>
<dbReference type="PANTHER" id="PTHR46109">
    <property type="entry name" value="PROTEIN LIN-28"/>
    <property type="match status" value="1"/>
</dbReference>
<dbReference type="Gene3D" id="2.40.50.140">
    <property type="entry name" value="Nucleic acid-binding proteins"/>
    <property type="match status" value="1"/>
</dbReference>
<dbReference type="EMBL" id="WRPP01000001">
    <property type="protein sequence ID" value="MVU77250.1"/>
    <property type="molecule type" value="Genomic_DNA"/>
</dbReference>
<name>A0A7K1USD0_9NOCA</name>
<comment type="caution">
    <text evidence="5">The sequence shown here is derived from an EMBL/GenBank/DDBJ whole genome shotgun (WGS) entry which is preliminary data.</text>
</comment>
<evidence type="ECO:0000256" key="3">
    <source>
        <dbReference type="SAM" id="MobiDB-lite"/>
    </source>
</evidence>
<dbReference type="AlphaFoldDB" id="A0A7K1USD0"/>
<dbReference type="PANTHER" id="PTHR46109:SF1">
    <property type="entry name" value="PROTEIN LIN-28 HOMOLOG"/>
    <property type="match status" value="1"/>
</dbReference>
<sequence length="125" mass="13748">MPSDSPILTTSRREPHAHDAQRLPRWQHGHVAWFNTEKGFGFLTPDTGPAVFVDYQVIDVPGLKTLTAGQPVVFTATDTSRGPEATRVVPYIRTSSVLPTPGTGGPRRRTGPDRPYRSRCRARAA</sequence>
<protein>
    <recommendedName>
        <fullName evidence="4">CSD domain-containing protein</fullName>
    </recommendedName>
</protein>
<keyword evidence="2" id="KW-0963">Cytoplasm</keyword>
<evidence type="ECO:0000256" key="1">
    <source>
        <dbReference type="ARBA" id="ARBA00004496"/>
    </source>
</evidence>
<dbReference type="InterPro" id="IPR011129">
    <property type="entry name" value="CSD"/>
</dbReference>
<dbReference type="RefSeq" id="WP_157386621.1">
    <property type="nucleotide sequence ID" value="NZ_WRPP01000001.1"/>
</dbReference>
<organism evidence="5 6">
    <name type="scientific">Nocardia terrae</name>
    <dbReference type="NCBI Taxonomy" id="2675851"/>
    <lineage>
        <taxon>Bacteria</taxon>
        <taxon>Bacillati</taxon>
        <taxon>Actinomycetota</taxon>
        <taxon>Actinomycetes</taxon>
        <taxon>Mycobacteriales</taxon>
        <taxon>Nocardiaceae</taxon>
        <taxon>Nocardia</taxon>
    </lineage>
</organism>
<dbReference type="Pfam" id="PF00313">
    <property type="entry name" value="CSD"/>
    <property type="match status" value="1"/>
</dbReference>
<dbReference type="InterPro" id="IPR051373">
    <property type="entry name" value="Lin-28_RNA-binding"/>
</dbReference>
<feature type="domain" description="CSD" evidence="4">
    <location>
        <begin position="26"/>
        <end position="90"/>
    </location>
</feature>
<accession>A0A7K1USD0</accession>
<dbReference type="PROSITE" id="PS51857">
    <property type="entry name" value="CSD_2"/>
    <property type="match status" value="1"/>
</dbReference>
<dbReference type="PRINTS" id="PR00050">
    <property type="entry name" value="COLDSHOCK"/>
</dbReference>
<dbReference type="GO" id="GO:0005737">
    <property type="term" value="C:cytoplasm"/>
    <property type="evidence" value="ECO:0007669"/>
    <property type="project" value="UniProtKB-SubCell"/>
</dbReference>
<gene>
    <name evidence="5" type="ORF">GPX89_08325</name>
</gene>
<feature type="compositionally biased region" description="Polar residues" evidence="3">
    <location>
        <begin position="1"/>
        <end position="10"/>
    </location>
</feature>
<feature type="region of interest" description="Disordered" evidence="3">
    <location>
        <begin position="95"/>
        <end position="125"/>
    </location>
</feature>
<dbReference type="CDD" id="cd04458">
    <property type="entry name" value="CSP_CDS"/>
    <property type="match status" value="1"/>
</dbReference>
<proteinExistence type="predicted"/>
<keyword evidence="6" id="KW-1185">Reference proteome</keyword>